<evidence type="ECO:0000313" key="3">
    <source>
        <dbReference type="Proteomes" id="UP000176389"/>
    </source>
</evidence>
<evidence type="ECO:0000256" key="1">
    <source>
        <dbReference type="SAM" id="SignalP"/>
    </source>
</evidence>
<protein>
    <submittedName>
        <fullName evidence="2">Uncharacterized protein</fullName>
    </submittedName>
</protein>
<dbReference type="EMBL" id="MHCS01000003">
    <property type="protein sequence ID" value="OGY27099.1"/>
    <property type="molecule type" value="Genomic_DNA"/>
</dbReference>
<comment type="caution">
    <text evidence="2">The sequence shown here is derived from an EMBL/GenBank/DDBJ whole genome shotgun (WGS) entry which is preliminary data.</text>
</comment>
<dbReference type="STRING" id="1802596.A2Z11_03390"/>
<evidence type="ECO:0000313" key="2">
    <source>
        <dbReference type="EMBL" id="OGY27099.1"/>
    </source>
</evidence>
<feature type="chain" id="PRO_5009581209" evidence="1">
    <location>
        <begin position="26"/>
        <end position="187"/>
    </location>
</feature>
<keyword evidence="1" id="KW-0732">Signal</keyword>
<gene>
    <name evidence="2" type="ORF">A2Z11_03390</name>
</gene>
<sequence length="187" mass="20414">MKRMILVTLLLAGLMAFSSTGTAMARKPEPPSPPPDTSAGTVIFSEPVTLPNGQMGTVEIAVGQNDAATGGTRALASTVHERTCWAEFYVTILGVKTASYKLYQRFRYTGMNISYVFSPFTTVSSAVGWSVTNRSYGWFWVNRGISATAWASADVIWKPAGIVLRQWSPTIGIDFYGSGYCRLWGYV</sequence>
<proteinExistence type="predicted"/>
<organism evidence="2 3">
    <name type="scientific">Candidatus Woykebacteria bacterium RBG_16_43_9</name>
    <dbReference type="NCBI Taxonomy" id="1802596"/>
    <lineage>
        <taxon>Bacteria</taxon>
        <taxon>Candidatus Woykeibacteriota</taxon>
    </lineage>
</organism>
<reference evidence="2 3" key="1">
    <citation type="journal article" date="2016" name="Nat. Commun.">
        <title>Thousands of microbial genomes shed light on interconnected biogeochemical processes in an aquifer system.</title>
        <authorList>
            <person name="Anantharaman K."/>
            <person name="Brown C.T."/>
            <person name="Hug L.A."/>
            <person name="Sharon I."/>
            <person name="Castelle C.J."/>
            <person name="Probst A.J."/>
            <person name="Thomas B.C."/>
            <person name="Singh A."/>
            <person name="Wilkins M.J."/>
            <person name="Karaoz U."/>
            <person name="Brodie E.L."/>
            <person name="Williams K.H."/>
            <person name="Hubbard S.S."/>
            <person name="Banfield J.F."/>
        </authorList>
    </citation>
    <scope>NUCLEOTIDE SEQUENCE [LARGE SCALE GENOMIC DNA]</scope>
</reference>
<dbReference type="AlphaFoldDB" id="A0A1G1WH98"/>
<feature type="signal peptide" evidence="1">
    <location>
        <begin position="1"/>
        <end position="25"/>
    </location>
</feature>
<accession>A0A1G1WH98</accession>
<dbReference type="Proteomes" id="UP000176389">
    <property type="component" value="Unassembled WGS sequence"/>
</dbReference>
<name>A0A1G1WH98_9BACT</name>